<evidence type="ECO:0000256" key="1">
    <source>
        <dbReference type="SAM" id="MobiDB-lite"/>
    </source>
</evidence>
<feature type="region of interest" description="Disordered" evidence="1">
    <location>
        <begin position="97"/>
        <end position="120"/>
    </location>
</feature>
<proteinExistence type="predicted"/>
<gene>
    <name evidence="2" type="ORF">WISP_37998</name>
</gene>
<evidence type="ECO:0000313" key="2">
    <source>
        <dbReference type="EMBL" id="KAJ7422439.1"/>
    </source>
</evidence>
<accession>A0ABQ9DMB9</accession>
<reference evidence="2" key="1">
    <citation type="submission" date="2019-10" db="EMBL/GenBank/DDBJ databases">
        <authorList>
            <person name="Soares A.E.R."/>
            <person name="Aleixo A."/>
            <person name="Schneider P."/>
            <person name="Miyaki C.Y."/>
            <person name="Schneider M.P."/>
            <person name="Mello C."/>
            <person name="Vasconcelos A.T.R."/>
        </authorList>
    </citation>
    <scope>NUCLEOTIDE SEQUENCE</scope>
    <source>
        <tissue evidence="2">Muscle</tissue>
    </source>
</reference>
<dbReference type="EMBL" id="WHWB01033018">
    <property type="protein sequence ID" value="KAJ7422439.1"/>
    <property type="molecule type" value="Genomic_DNA"/>
</dbReference>
<name>A0ABQ9DMB9_9PASS</name>
<protein>
    <submittedName>
        <fullName evidence="2">Uncharacterized protein</fullName>
    </submittedName>
</protein>
<sequence>MDSRMGTGVVPSSKGQICGHLRNLNTYKSMGLDEMDPIVLRDSTEVVAKPLSMIYGDQRKKTLYPTLKRVERRTREITNLPASHLCLGRSWNKPPRSYAKGYRGQGEDSGQPTQLHQRENLPDDMVSFYDEEITSVDNGRVTIVIYLDFCKDSDMVNHNILLPKLERKLHSMGRLLGG</sequence>
<organism evidence="2 3">
    <name type="scientific">Willisornis vidua</name>
    <name type="common">Xingu scale-backed antbird</name>
    <dbReference type="NCBI Taxonomy" id="1566151"/>
    <lineage>
        <taxon>Eukaryota</taxon>
        <taxon>Metazoa</taxon>
        <taxon>Chordata</taxon>
        <taxon>Craniata</taxon>
        <taxon>Vertebrata</taxon>
        <taxon>Euteleostomi</taxon>
        <taxon>Archelosauria</taxon>
        <taxon>Archosauria</taxon>
        <taxon>Dinosauria</taxon>
        <taxon>Saurischia</taxon>
        <taxon>Theropoda</taxon>
        <taxon>Coelurosauria</taxon>
        <taxon>Aves</taxon>
        <taxon>Neognathae</taxon>
        <taxon>Neoaves</taxon>
        <taxon>Telluraves</taxon>
        <taxon>Australaves</taxon>
        <taxon>Passeriformes</taxon>
        <taxon>Thamnophilidae</taxon>
        <taxon>Willisornis</taxon>
    </lineage>
</organism>
<evidence type="ECO:0000313" key="3">
    <source>
        <dbReference type="Proteomes" id="UP001145742"/>
    </source>
</evidence>
<keyword evidence="3" id="KW-1185">Reference proteome</keyword>
<comment type="caution">
    <text evidence="2">The sequence shown here is derived from an EMBL/GenBank/DDBJ whole genome shotgun (WGS) entry which is preliminary data.</text>
</comment>
<dbReference type="Proteomes" id="UP001145742">
    <property type="component" value="Unassembled WGS sequence"/>
</dbReference>